<dbReference type="GO" id="GO:0005634">
    <property type="term" value="C:nucleus"/>
    <property type="evidence" value="ECO:0007669"/>
    <property type="project" value="InterPro"/>
</dbReference>
<dbReference type="EMBL" id="HBFK01009663">
    <property type="protein sequence ID" value="CAD8739318.1"/>
    <property type="molecule type" value="Transcribed_RNA"/>
</dbReference>
<feature type="compositionally biased region" description="Basic and acidic residues" evidence="1">
    <location>
        <begin position="1"/>
        <end position="26"/>
    </location>
</feature>
<feature type="compositionally biased region" description="Basic and acidic residues" evidence="1">
    <location>
        <begin position="103"/>
        <end position="116"/>
    </location>
</feature>
<name>A0A6U4P979_HEMAN</name>
<evidence type="ECO:0000313" key="2">
    <source>
        <dbReference type="EMBL" id="CAD8739318.1"/>
    </source>
</evidence>
<organism evidence="2">
    <name type="scientific">Hemiselmis andersenii</name>
    <name type="common">Cryptophyte alga</name>
    <dbReference type="NCBI Taxonomy" id="464988"/>
    <lineage>
        <taxon>Eukaryota</taxon>
        <taxon>Cryptophyceae</taxon>
        <taxon>Cryptomonadales</taxon>
        <taxon>Hemiselmidaceae</taxon>
        <taxon>Hemiselmis</taxon>
    </lineage>
</organism>
<gene>
    <name evidence="2" type="ORF">HAND1043_LOCUS5810</name>
</gene>
<proteinExistence type="predicted"/>
<feature type="compositionally biased region" description="Basic residues" evidence="1">
    <location>
        <begin position="117"/>
        <end position="128"/>
    </location>
</feature>
<feature type="region of interest" description="Disordered" evidence="1">
    <location>
        <begin position="1"/>
        <end position="33"/>
    </location>
</feature>
<feature type="region of interest" description="Disordered" evidence="1">
    <location>
        <begin position="94"/>
        <end position="144"/>
    </location>
</feature>
<dbReference type="AlphaFoldDB" id="A0A6U4P979"/>
<evidence type="ECO:0000256" key="1">
    <source>
        <dbReference type="SAM" id="MobiDB-lite"/>
    </source>
</evidence>
<sequence length="144" mass="16491">MDQRLAKMEKKLEGEVPVKSKKEVKKEKQKAKKEKKELRAIAEKSLDVANWTGALLDGGERFSGKVEESLEDKLTKETVGLVSYDEMKQRREELEIQQSNAKRKAEEDAKREEGEKKKMKAKKEKKAKSMLSFGDDEEDGGDDE</sequence>
<dbReference type="InterPro" id="IPR007005">
    <property type="entry name" value="XAP5"/>
</dbReference>
<reference evidence="2" key="1">
    <citation type="submission" date="2021-01" db="EMBL/GenBank/DDBJ databases">
        <authorList>
            <person name="Corre E."/>
            <person name="Pelletier E."/>
            <person name="Niang G."/>
            <person name="Scheremetjew M."/>
            <person name="Finn R."/>
            <person name="Kale V."/>
            <person name="Holt S."/>
            <person name="Cochrane G."/>
            <person name="Meng A."/>
            <person name="Brown T."/>
            <person name="Cohen L."/>
        </authorList>
    </citation>
    <scope>NUCLEOTIDE SEQUENCE</scope>
    <source>
        <strain evidence="2">CCMP441</strain>
    </source>
</reference>
<feature type="compositionally biased region" description="Acidic residues" evidence="1">
    <location>
        <begin position="134"/>
        <end position="144"/>
    </location>
</feature>
<dbReference type="PANTHER" id="PTHR12722">
    <property type="entry name" value="XAP-5 PROTEIN-RELATED"/>
    <property type="match status" value="1"/>
</dbReference>
<dbReference type="PANTHER" id="PTHR12722:SF0">
    <property type="entry name" value="PROTEIN FAM50A"/>
    <property type="match status" value="1"/>
</dbReference>
<protein>
    <submittedName>
        <fullName evidence="2">Uncharacterized protein</fullName>
    </submittedName>
</protein>
<accession>A0A6U4P979</accession>
<dbReference type="GO" id="GO:0006325">
    <property type="term" value="P:chromatin organization"/>
    <property type="evidence" value="ECO:0007669"/>
    <property type="project" value="TreeGrafter"/>
</dbReference>